<dbReference type="EMBL" id="CCKQ01016910">
    <property type="protein sequence ID" value="CDW88803.1"/>
    <property type="molecule type" value="Genomic_DNA"/>
</dbReference>
<organism evidence="5 6">
    <name type="scientific">Stylonychia lemnae</name>
    <name type="common">Ciliate</name>
    <dbReference type="NCBI Taxonomy" id="5949"/>
    <lineage>
        <taxon>Eukaryota</taxon>
        <taxon>Sar</taxon>
        <taxon>Alveolata</taxon>
        <taxon>Ciliophora</taxon>
        <taxon>Intramacronucleata</taxon>
        <taxon>Spirotrichea</taxon>
        <taxon>Stichotrichia</taxon>
        <taxon>Sporadotrichida</taxon>
        <taxon>Oxytrichidae</taxon>
        <taxon>Stylonychinae</taxon>
        <taxon>Stylonychia</taxon>
    </lineage>
</organism>
<dbReference type="PANTHER" id="PTHR31043:SF3">
    <property type="entry name" value="NEPHROCYSTIN-4"/>
    <property type="match status" value="1"/>
</dbReference>
<dbReference type="Pfam" id="PF26187">
    <property type="entry name" value="Ig_NPHP4_4th"/>
    <property type="match status" value="1"/>
</dbReference>
<reference evidence="5 6" key="1">
    <citation type="submission" date="2014-06" db="EMBL/GenBank/DDBJ databases">
        <authorList>
            <person name="Swart Estienne"/>
        </authorList>
    </citation>
    <scope>NUCLEOTIDE SEQUENCE [LARGE SCALE GENOMIC DNA]</scope>
    <source>
        <strain evidence="5 6">130c</strain>
    </source>
</reference>
<keyword evidence="1" id="KW-0175">Coiled coil</keyword>
<name>A0A078B5K6_STYLE</name>
<proteinExistence type="predicted"/>
<dbReference type="InParanoid" id="A0A078B5K6"/>
<dbReference type="GO" id="GO:0090090">
    <property type="term" value="P:negative regulation of canonical Wnt signaling pathway"/>
    <property type="evidence" value="ECO:0007669"/>
    <property type="project" value="InterPro"/>
</dbReference>
<dbReference type="InterPro" id="IPR058686">
    <property type="entry name" value="Ig_NPHP4_3rd"/>
</dbReference>
<dbReference type="InterPro" id="IPR058765">
    <property type="entry name" value="NPHP4_C2-like"/>
</dbReference>
<evidence type="ECO:0000259" key="3">
    <source>
        <dbReference type="Pfam" id="PF26186"/>
    </source>
</evidence>
<evidence type="ECO:0000256" key="1">
    <source>
        <dbReference type="SAM" id="Coils"/>
    </source>
</evidence>
<dbReference type="GO" id="GO:0005856">
    <property type="term" value="C:cytoskeleton"/>
    <property type="evidence" value="ECO:0007669"/>
    <property type="project" value="InterPro"/>
</dbReference>
<dbReference type="Pfam" id="PF26015">
    <property type="entry name" value="Ig_NPH4_3rd"/>
    <property type="match status" value="1"/>
</dbReference>
<protein>
    <submittedName>
        <fullName evidence="5">Nephrocystin-4 isoform x1</fullName>
    </submittedName>
</protein>
<evidence type="ECO:0000259" key="2">
    <source>
        <dbReference type="Pfam" id="PF26015"/>
    </source>
</evidence>
<feature type="domain" description="NPHP4 C2-like" evidence="3">
    <location>
        <begin position="615"/>
        <end position="795"/>
    </location>
</feature>
<dbReference type="InterPro" id="IPR058685">
    <property type="entry name" value="Ig_NPHP4_4th"/>
</dbReference>
<dbReference type="Proteomes" id="UP000039865">
    <property type="component" value="Unassembled WGS sequence"/>
</dbReference>
<sequence length="1394" mass="159773">MDQSLPEGDLNQPKRVLADFEFYLQVNITLFNPAVGFFGRTYKGRQMKMNVLEENQEITTNESDWVLFYTKAESTETKAVVEVVINEHDIKKKVQRQIGLGHAVIPLFYGEPPVSVDIMKGTPREVAKNAKDPSYQTQPSGSILYFDVKQQILKKFEKMLNIIPENILVGQNDDVPGIDGSKLPPNIDDANLKLKVSNPRTIYAHNIRISSMNEVEQSFSLFLKDWKMLISQVEGQELSQKQPQKLQSEILERRLSVVPHNSWRAIGSSSFVSLNKELSGVIQSSGALKVLNFPIHPLIGLVFKLEYRVQFTNTSRQQETKDFVLGWCVCVPNLNMEGDNLLDEEVQLDLILGPGLTLLGDVLWDQSLVRKERRLFVKMAIVLTTSEDMISEAEKKKQEELIIKQAQQKAEKKMKGQEQRKKTEQDNVLKQIQEENERLKKEKEELLQQSMQPKEEIILKQTQNNQEIEKAKQYYRTKNEEIEELIEQVMKSFKQGEDAVPKNLINQSDQTVTSLLRFLIQIVMQNYGGEDNMMVGDMYNSSRQEVTKKNLLDMLKSEQSYKMNVFGSEGGVAVLQSKELSRQDKVNLIRLGVGKNLLDPETEAKLFASEPRMELEVNDLYKASTISFKFVAIKTPVQFNNTVQIPQKLFFTFKFFTFKSMSTEKVVLRLPQEEGNNQQIIKQNQSELNQNIKIKLGTQYYLVRLQALMQQNLDPSQQVPINSQQSALQLIFDVDPSISSVPDEDLHLSRYLKDRVLTIDLWNGDSLMHYGTCKIPLHTIMRQGEPSKILAQQFDICEPDNGLYVGGLQLLITNEGRKIPHIEKSPVQPNQSSIKHKKKVLSKPIENYTAAIDSQLSSLAQNYEFTKQNMTQMHQSEDARKKLRVERLKRQTVGNELQTSNLLNTFSDPHAKEWDKYNSLKQIEVLRETRKFNLLTKVLKESMATKSKVEVTPGQPSLVHLIVQNPFPQDVVFLVQIHDPDSQVLRVNNIDEEMQLVHNESKEWQFWFNEGKCNRPDAWDIVSNKQELMLRSGQQCPLLFKFISFREPVSEGIMNVRQQKNNNSTINASSQSIDPTDLKPRKIIISVVSSDGMTISTLEVKILPREQYCDQIFRYYEPQSVQTCVKIPNFVPFSLQTGMIAKASNHSMKASILPQDNNRILVTLQTDKAPKKQESYIYLYSDAYCSQLLACCKVEIFSLVCISQKLQTAGPETICQLQVRSQMKRTIEIFSSNPRLVFPPGKKERNLLMLQPNELTTMNIGVKALVSGVQRARIHCVDVNSKELIQAWLFQVEADKPNLQKAYQISTTAGRHTPYKFPYTNPLSEFVTIEFVSSKSSVMEVRVEKIPFESQETKHVNLYIPPQNRVGQEEVILYINDESGRVSESLFFKINITP</sequence>
<accession>A0A078B5K6</accession>
<gene>
    <name evidence="5" type="primary">Contig4501.g4808</name>
    <name evidence="5" type="ORF">STYLEM_17928</name>
</gene>
<keyword evidence="6" id="KW-1185">Reference proteome</keyword>
<dbReference type="OMA" id="FEIRISL"/>
<dbReference type="Pfam" id="PF26186">
    <property type="entry name" value="NPHP4_C2_3rd"/>
    <property type="match status" value="1"/>
</dbReference>
<dbReference type="PANTHER" id="PTHR31043">
    <property type="entry name" value="NEPHROCYSTIN-4"/>
    <property type="match status" value="1"/>
</dbReference>
<feature type="domain" description="NPHP4 Ig-like" evidence="2">
    <location>
        <begin position="1210"/>
        <end position="1294"/>
    </location>
</feature>
<evidence type="ECO:0000259" key="4">
    <source>
        <dbReference type="Pfam" id="PF26187"/>
    </source>
</evidence>
<dbReference type="OrthoDB" id="313446at2759"/>
<evidence type="ECO:0000313" key="5">
    <source>
        <dbReference type="EMBL" id="CDW88803.1"/>
    </source>
</evidence>
<dbReference type="GO" id="GO:0097730">
    <property type="term" value="C:non-motile cilium"/>
    <property type="evidence" value="ECO:0007669"/>
    <property type="project" value="InterPro"/>
</dbReference>
<dbReference type="InterPro" id="IPR029775">
    <property type="entry name" value="NPHP4"/>
</dbReference>
<feature type="domain" description="NPHP4 Ig-like" evidence="4">
    <location>
        <begin position="1301"/>
        <end position="1389"/>
    </location>
</feature>
<feature type="coiled-coil region" evidence="1">
    <location>
        <begin position="407"/>
        <end position="488"/>
    </location>
</feature>
<evidence type="ECO:0000313" key="6">
    <source>
        <dbReference type="Proteomes" id="UP000039865"/>
    </source>
</evidence>